<gene>
    <name evidence="13" type="ORF">ZOSMA_66G00190</name>
</gene>
<dbReference type="EMBL" id="LFYR01001757">
    <property type="protein sequence ID" value="KMZ59598.1"/>
    <property type="molecule type" value="Genomic_DNA"/>
</dbReference>
<sequence length="594" mass="67481">MGCVCAKLNPSIYKDTDSRDYDKSPPHDTLPTVGEPVGVSFKNRNTEVQKFRTDNVVDCPHSCNTEPDLKIAYFPSEFEAEHVAAGWPSWLVSVAGEVVKGWLPRKFSSFEKLNKIGQGTYSSVYKGRDLKNGMIVALKKVRFVNMDPESVQFMAREIYILRKLDHPNIIKLEGLVTSRTSRSLYLVFEYMEHDLAGLSVNPNFKFTEPQIKCYMKQLLCGLDYCHNNGVMHRDIKGANLLIDNNGRLRIADFGLATIFNSNHRQPLTSRVVTLWYRPPELLLGATDYKPTVDLWSCGCILGELLSGKPILPGRTEVEQLHKIFKLCGSPSEKYWRISKLSNATIFKPQQSYQRCVLQTFSDLSSSALELLNVLLSIEPEQRGTTSSALNSAFFTTKPFPSPLSALPKYPPSKEFTIKSKGEEFKRKNNTSVKKQNREIISDTENSPQQQGRHIISNPRSVSINNNLKSRFRVESSNRKPSNHVLDSNPFKYHPGSIERSSFNSNSTCDNQINNSMWKNYASRFMHLDGINSSENHERINTLEHGIKQNRMHYSGPLLHPDGNLEDMLKNHENNIQQAVRKIKFEKGKSRKNSG</sequence>
<dbReference type="FunFam" id="3.30.200.20:FF:000021">
    <property type="entry name" value="probable serine/threonine-protein kinase At1g54610"/>
    <property type="match status" value="1"/>
</dbReference>
<dbReference type="AlphaFoldDB" id="A0A0K9NSP5"/>
<feature type="domain" description="Protein kinase" evidence="12">
    <location>
        <begin position="110"/>
        <end position="394"/>
    </location>
</feature>
<evidence type="ECO:0000256" key="8">
    <source>
        <dbReference type="ARBA" id="ARBA00049280"/>
    </source>
</evidence>
<dbReference type="CDD" id="cd07840">
    <property type="entry name" value="STKc_CDK9_like"/>
    <property type="match status" value="1"/>
</dbReference>
<dbReference type="GO" id="GO:0032968">
    <property type="term" value="P:positive regulation of transcription elongation by RNA polymerase II"/>
    <property type="evidence" value="ECO:0000318"/>
    <property type="project" value="GO_Central"/>
</dbReference>
<dbReference type="SMART" id="SM00220">
    <property type="entry name" value="S_TKc"/>
    <property type="match status" value="1"/>
</dbReference>
<dbReference type="PANTHER" id="PTHR24056:SF481">
    <property type="entry name" value="OS02G0559300 PROTEIN"/>
    <property type="match status" value="1"/>
</dbReference>
<dbReference type="InterPro" id="IPR017441">
    <property type="entry name" value="Protein_kinase_ATP_BS"/>
</dbReference>
<evidence type="ECO:0000256" key="6">
    <source>
        <dbReference type="ARBA" id="ARBA00022777"/>
    </source>
</evidence>
<dbReference type="PROSITE" id="PS50011">
    <property type="entry name" value="PROTEIN_KINASE_DOM"/>
    <property type="match status" value="1"/>
</dbReference>
<evidence type="ECO:0000313" key="13">
    <source>
        <dbReference type="EMBL" id="KMZ59598.1"/>
    </source>
</evidence>
<comment type="caution">
    <text evidence="13">The sequence shown here is derived from an EMBL/GenBank/DDBJ whole genome shotgun (WGS) entry which is preliminary data.</text>
</comment>
<organism evidence="13 14">
    <name type="scientific">Zostera marina</name>
    <name type="common">Eelgrass</name>
    <dbReference type="NCBI Taxonomy" id="29655"/>
    <lineage>
        <taxon>Eukaryota</taxon>
        <taxon>Viridiplantae</taxon>
        <taxon>Streptophyta</taxon>
        <taxon>Embryophyta</taxon>
        <taxon>Tracheophyta</taxon>
        <taxon>Spermatophyta</taxon>
        <taxon>Magnoliopsida</taxon>
        <taxon>Liliopsida</taxon>
        <taxon>Zosteraceae</taxon>
        <taxon>Zostera</taxon>
    </lineage>
</organism>
<dbReference type="InterPro" id="IPR011009">
    <property type="entry name" value="Kinase-like_dom_sf"/>
</dbReference>
<dbReference type="FunFam" id="1.10.510.10:FF:000043">
    <property type="entry name" value="probable serine/threonine-protein kinase At1g54610"/>
    <property type="match status" value="1"/>
</dbReference>
<feature type="compositionally biased region" description="Polar residues" evidence="11">
    <location>
        <begin position="442"/>
        <end position="459"/>
    </location>
</feature>
<evidence type="ECO:0000256" key="5">
    <source>
        <dbReference type="ARBA" id="ARBA00022741"/>
    </source>
</evidence>
<evidence type="ECO:0000256" key="11">
    <source>
        <dbReference type="SAM" id="MobiDB-lite"/>
    </source>
</evidence>
<name>A0A0K9NSP5_ZOSMR</name>
<dbReference type="Proteomes" id="UP000036987">
    <property type="component" value="Unassembled WGS sequence"/>
</dbReference>
<reference evidence="14" key="1">
    <citation type="journal article" date="2016" name="Nature">
        <title>The genome of the seagrass Zostera marina reveals angiosperm adaptation to the sea.</title>
        <authorList>
            <person name="Olsen J.L."/>
            <person name="Rouze P."/>
            <person name="Verhelst B."/>
            <person name="Lin Y.-C."/>
            <person name="Bayer T."/>
            <person name="Collen J."/>
            <person name="Dattolo E."/>
            <person name="De Paoli E."/>
            <person name="Dittami S."/>
            <person name="Maumus F."/>
            <person name="Michel G."/>
            <person name="Kersting A."/>
            <person name="Lauritano C."/>
            <person name="Lohaus R."/>
            <person name="Toepel M."/>
            <person name="Tonon T."/>
            <person name="Vanneste K."/>
            <person name="Amirebrahimi M."/>
            <person name="Brakel J."/>
            <person name="Bostroem C."/>
            <person name="Chovatia M."/>
            <person name="Grimwood J."/>
            <person name="Jenkins J.W."/>
            <person name="Jueterbock A."/>
            <person name="Mraz A."/>
            <person name="Stam W.T."/>
            <person name="Tice H."/>
            <person name="Bornberg-Bauer E."/>
            <person name="Green P.J."/>
            <person name="Pearson G.A."/>
            <person name="Procaccini G."/>
            <person name="Duarte C.M."/>
            <person name="Schmutz J."/>
            <person name="Reusch T.B.H."/>
            <person name="Van de Peer Y."/>
        </authorList>
    </citation>
    <scope>NUCLEOTIDE SEQUENCE [LARGE SCALE GENOMIC DNA]</scope>
    <source>
        <strain evidence="14">cv. Finnish</strain>
    </source>
</reference>
<evidence type="ECO:0000256" key="4">
    <source>
        <dbReference type="ARBA" id="ARBA00022679"/>
    </source>
</evidence>
<evidence type="ECO:0000256" key="2">
    <source>
        <dbReference type="ARBA" id="ARBA00012409"/>
    </source>
</evidence>
<feature type="coiled-coil region" evidence="10">
    <location>
        <begin position="561"/>
        <end position="588"/>
    </location>
</feature>
<dbReference type="GO" id="GO:0000307">
    <property type="term" value="C:cyclin-dependent protein kinase holoenzyme complex"/>
    <property type="evidence" value="ECO:0000318"/>
    <property type="project" value="GO_Central"/>
</dbReference>
<keyword evidence="10" id="KW-0175">Coiled coil</keyword>
<dbReference type="InterPro" id="IPR000719">
    <property type="entry name" value="Prot_kinase_dom"/>
</dbReference>
<dbReference type="SUPFAM" id="SSF56112">
    <property type="entry name" value="Protein kinase-like (PK-like)"/>
    <property type="match status" value="1"/>
</dbReference>
<evidence type="ECO:0000256" key="10">
    <source>
        <dbReference type="SAM" id="Coils"/>
    </source>
</evidence>
<dbReference type="PANTHER" id="PTHR24056">
    <property type="entry name" value="CELL DIVISION PROTEIN KINASE"/>
    <property type="match status" value="1"/>
</dbReference>
<dbReference type="STRING" id="29655.A0A0K9NSP5"/>
<dbReference type="EC" id="2.7.11.23" evidence="2"/>
<dbReference type="InterPro" id="IPR008271">
    <property type="entry name" value="Ser/Thr_kinase_AS"/>
</dbReference>
<evidence type="ECO:0000313" key="14">
    <source>
        <dbReference type="Proteomes" id="UP000036987"/>
    </source>
</evidence>
<dbReference type="InterPro" id="IPR050108">
    <property type="entry name" value="CDK"/>
</dbReference>
<evidence type="ECO:0000256" key="7">
    <source>
        <dbReference type="ARBA" id="ARBA00022840"/>
    </source>
</evidence>
<keyword evidence="6 13" id="KW-0418">Kinase</keyword>
<dbReference type="Gene3D" id="1.10.510.10">
    <property type="entry name" value="Transferase(Phosphotransferase) domain 1"/>
    <property type="match status" value="1"/>
</dbReference>
<evidence type="ECO:0000259" key="12">
    <source>
        <dbReference type="PROSITE" id="PS50011"/>
    </source>
</evidence>
<dbReference type="GO" id="GO:0005524">
    <property type="term" value="F:ATP binding"/>
    <property type="evidence" value="ECO:0007669"/>
    <property type="project" value="UniProtKB-UniRule"/>
</dbReference>
<proteinExistence type="inferred from homology"/>
<feature type="region of interest" description="Disordered" evidence="11">
    <location>
        <begin position="420"/>
        <end position="459"/>
    </location>
</feature>
<dbReference type="Pfam" id="PF00069">
    <property type="entry name" value="Pkinase"/>
    <property type="match status" value="1"/>
</dbReference>
<feature type="region of interest" description="Disordered" evidence="11">
    <location>
        <begin position="472"/>
        <end position="505"/>
    </location>
</feature>
<protein>
    <recommendedName>
        <fullName evidence="2">[RNA-polymerase]-subunit kinase</fullName>
        <ecNumber evidence="2">2.7.11.23</ecNumber>
    </recommendedName>
</protein>
<dbReference type="GO" id="GO:0008353">
    <property type="term" value="F:RNA polymerase II CTD heptapeptide repeat kinase activity"/>
    <property type="evidence" value="ECO:0000318"/>
    <property type="project" value="GO_Central"/>
</dbReference>
<keyword evidence="4" id="KW-0808">Transferase</keyword>
<dbReference type="PROSITE" id="PS00108">
    <property type="entry name" value="PROTEIN_KINASE_ST"/>
    <property type="match status" value="1"/>
</dbReference>
<dbReference type="GO" id="GO:0005634">
    <property type="term" value="C:nucleus"/>
    <property type="evidence" value="ECO:0000318"/>
    <property type="project" value="GO_Central"/>
</dbReference>
<feature type="binding site" evidence="9">
    <location>
        <position position="139"/>
    </location>
    <ligand>
        <name>ATP</name>
        <dbReference type="ChEBI" id="CHEBI:30616"/>
    </ligand>
</feature>
<comment type="catalytic activity">
    <reaction evidence="8">
        <text>[DNA-directed RNA polymerase] + ATP = phospho-[DNA-directed RNA polymerase] + ADP + H(+)</text>
        <dbReference type="Rhea" id="RHEA:10216"/>
        <dbReference type="Rhea" id="RHEA-COMP:11321"/>
        <dbReference type="Rhea" id="RHEA-COMP:11322"/>
        <dbReference type="ChEBI" id="CHEBI:15378"/>
        <dbReference type="ChEBI" id="CHEBI:30616"/>
        <dbReference type="ChEBI" id="CHEBI:43176"/>
        <dbReference type="ChEBI" id="CHEBI:68546"/>
        <dbReference type="ChEBI" id="CHEBI:456216"/>
        <dbReference type="EC" id="2.7.11.23"/>
    </reaction>
</comment>
<evidence type="ECO:0000256" key="1">
    <source>
        <dbReference type="ARBA" id="ARBA00006485"/>
    </source>
</evidence>
<accession>A0A0K9NSP5</accession>
<dbReference type="OrthoDB" id="779276at2759"/>
<keyword evidence="5 9" id="KW-0547">Nucleotide-binding</keyword>
<comment type="similarity">
    <text evidence="1">Belongs to the protein kinase superfamily. CMGC Ser/Thr protein kinase family. CDC2/CDKX subfamily.</text>
</comment>
<dbReference type="PROSITE" id="PS00107">
    <property type="entry name" value="PROTEIN_KINASE_ATP"/>
    <property type="match status" value="1"/>
</dbReference>
<keyword evidence="7 9" id="KW-0067">ATP-binding</keyword>
<evidence type="ECO:0000256" key="3">
    <source>
        <dbReference type="ARBA" id="ARBA00022527"/>
    </source>
</evidence>
<dbReference type="Gene3D" id="3.30.200.20">
    <property type="entry name" value="Phosphorylase Kinase, domain 1"/>
    <property type="match status" value="1"/>
</dbReference>
<keyword evidence="14" id="KW-1185">Reference proteome</keyword>
<evidence type="ECO:0000256" key="9">
    <source>
        <dbReference type="PROSITE-ProRule" id="PRU10141"/>
    </source>
</evidence>
<keyword evidence="3" id="KW-0723">Serine/threonine-protein kinase</keyword>